<proteinExistence type="predicted"/>
<dbReference type="EMBL" id="SNYC01000007">
    <property type="protein sequence ID" value="TDQ07063.1"/>
    <property type="molecule type" value="Genomic_DNA"/>
</dbReference>
<evidence type="ECO:0000313" key="2">
    <source>
        <dbReference type="EMBL" id="TDQ07063.1"/>
    </source>
</evidence>
<feature type="transmembrane region" description="Helical" evidence="1">
    <location>
        <begin position="100"/>
        <end position="119"/>
    </location>
</feature>
<keyword evidence="3" id="KW-1185">Reference proteome</keyword>
<dbReference type="Pfam" id="PF03203">
    <property type="entry name" value="MerC"/>
    <property type="match status" value="1"/>
</dbReference>
<feature type="transmembrane region" description="Helical" evidence="1">
    <location>
        <begin position="75"/>
        <end position="94"/>
    </location>
</feature>
<dbReference type="Proteomes" id="UP000295620">
    <property type="component" value="Unassembled WGS sequence"/>
</dbReference>
<gene>
    <name evidence="2" type="ORF">ATK78_4079</name>
</gene>
<name>A0A4R6ST25_9SPHI</name>
<keyword evidence="1" id="KW-0812">Transmembrane</keyword>
<feature type="transmembrane region" description="Helical" evidence="1">
    <location>
        <begin position="50"/>
        <end position="68"/>
    </location>
</feature>
<keyword evidence="1" id="KW-0472">Membrane</keyword>
<dbReference type="InterPro" id="IPR004891">
    <property type="entry name" value="Mercury-R_MerC"/>
</dbReference>
<dbReference type="GO" id="GO:0016020">
    <property type="term" value="C:membrane"/>
    <property type="evidence" value="ECO:0007669"/>
    <property type="project" value="InterPro"/>
</dbReference>
<sequence length="127" mass="13696">MKMSLKSEKLDQLGMTASIACAIHCAALPFLIGTLPLLGLSFLADSWVEITMICLSLAIGVYSLSVSYPKHKKKIPLIVLIAGFVLIGAGHYLAEDLEAVLIPLGGFTIAAAHLINWRYSRNCSHTN</sequence>
<dbReference type="GO" id="GO:0015097">
    <property type="term" value="F:mercury ion transmembrane transporter activity"/>
    <property type="evidence" value="ECO:0007669"/>
    <property type="project" value="InterPro"/>
</dbReference>
<organism evidence="2 3">
    <name type="scientific">Pedobacter metabolipauper</name>
    <dbReference type="NCBI Taxonomy" id="425513"/>
    <lineage>
        <taxon>Bacteria</taxon>
        <taxon>Pseudomonadati</taxon>
        <taxon>Bacteroidota</taxon>
        <taxon>Sphingobacteriia</taxon>
        <taxon>Sphingobacteriales</taxon>
        <taxon>Sphingobacteriaceae</taxon>
        <taxon>Pedobacter</taxon>
    </lineage>
</organism>
<protein>
    <submittedName>
        <fullName evidence="2">MerC mercury resistance protein</fullName>
    </submittedName>
</protein>
<evidence type="ECO:0000313" key="3">
    <source>
        <dbReference type="Proteomes" id="UP000295620"/>
    </source>
</evidence>
<reference evidence="2 3" key="1">
    <citation type="submission" date="2019-03" db="EMBL/GenBank/DDBJ databases">
        <title>Genomic Encyclopedia of Archaeal and Bacterial Type Strains, Phase II (KMG-II): from individual species to whole genera.</title>
        <authorList>
            <person name="Goeker M."/>
        </authorList>
    </citation>
    <scope>NUCLEOTIDE SEQUENCE [LARGE SCALE GENOMIC DNA]</scope>
    <source>
        <strain evidence="2 3">DSM 19035</strain>
    </source>
</reference>
<accession>A0A4R6ST25</accession>
<evidence type="ECO:0000256" key="1">
    <source>
        <dbReference type="SAM" id="Phobius"/>
    </source>
</evidence>
<comment type="caution">
    <text evidence="2">The sequence shown here is derived from an EMBL/GenBank/DDBJ whole genome shotgun (WGS) entry which is preliminary data.</text>
</comment>
<dbReference type="AlphaFoldDB" id="A0A4R6ST25"/>
<feature type="transmembrane region" description="Helical" evidence="1">
    <location>
        <begin position="21"/>
        <end position="44"/>
    </location>
</feature>
<dbReference type="OrthoDB" id="5966279at2"/>
<keyword evidence="1" id="KW-1133">Transmembrane helix</keyword>